<accession>A0AAJ6YLY2</accession>
<comment type="similarity">
    <text evidence="1">Belongs to the aldo/keto reductase family.</text>
</comment>
<dbReference type="GO" id="GO:0016491">
    <property type="term" value="F:oxidoreductase activity"/>
    <property type="evidence" value="ECO:0007669"/>
    <property type="project" value="UniProtKB-KW"/>
</dbReference>
<dbReference type="RefSeq" id="XP_011500527.1">
    <property type="nucleotide sequence ID" value="XM_011502225.1"/>
</dbReference>
<dbReference type="PROSITE" id="PS00798">
    <property type="entry name" value="ALDOKETO_REDUCTASE_1"/>
    <property type="match status" value="1"/>
</dbReference>
<dbReference type="KEGG" id="csol:105364327"/>
<evidence type="ECO:0000259" key="7">
    <source>
        <dbReference type="Pfam" id="PF00248"/>
    </source>
</evidence>
<keyword evidence="2" id="KW-0521">NADP</keyword>
<dbReference type="InterPro" id="IPR020471">
    <property type="entry name" value="AKR"/>
</dbReference>
<evidence type="ECO:0000256" key="5">
    <source>
        <dbReference type="PIRSR" id="PIRSR000097-2"/>
    </source>
</evidence>
<dbReference type="FunFam" id="3.20.20.100:FF:000006">
    <property type="entry name" value="Aldo-keto reductase family 1 member A1"/>
    <property type="match status" value="1"/>
</dbReference>
<feature type="domain" description="NADP-dependent oxidoreductase" evidence="7">
    <location>
        <begin position="18"/>
        <end position="290"/>
    </location>
</feature>
<dbReference type="PROSITE" id="PS00062">
    <property type="entry name" value="ALDOKETO_REDUCTASE_2"/>
    <property type="match status" value="1"/>
</dbReference>
<evidence type="ECO:0000313" key="9">
    <source>
        <dbReference type="RefSeq" id="XP_011500527.1"/>
    </source>
</evidence>
<dbReference type="Proteomes" id="UP000695007">
    <property type="component" value="Unplaced"/>
</dbReference>
<keyword evidence="3" id="KW-0560">Oxidoreductase</keyword>
<dbReference type="PANTHER" id="PTHR11732">
    <property type="entry name" value="ALDO/KETO REDUCTASE"/>
    <property type="match status" value="1"/>
</dbReference>
<dbReference type="PROSITE" id="PS00063">
    <property type="entry name" value="ALDOKETO_REDUCTASE_3"/>
    <property type="match status" value="1"/>
</dbReference>
<evidence type="ECO:0000256" key="2">
    <source>
        <dbReference type="ARBA" id="ARBA00022857"/>
    </source>
</evidence>
<keyword evidence="8" id="KW-1185">Reference proteome</keyword>
<dbReference type="AlphaFoldDB" id="A0AAJ6YLY2"/>
<organism evidence="8 9">
    <name type="scientific">Ceratosolen solmsi marchali</name>
    <dbReference type="NCBI Taxonomy" id="326594"/>
    <lineage>
        <taxon>Eukaryota</taxon>
        <taxon>Metazoa</taxon>
        <taxon>Ecdysozoa</taxon>
        <taxon>Arthropoda</taxon>
        <taxon>Hexapoda</taxon>
        <taxon>Insecta</taxon>
        <taxon>Pterygota</taxon>
        <taxon>Neoptera</taxon>
        <taxon>Endopterygota</taxon>
        <taxon>Hymenoptera</taxon>
        <taxon>Apocrita</taxon>
        <taxon>Proctotrupomorpha</taxon>
        <taxon>Chalcidoidea</taxon>
        <taxon>Agaonidae</taxon>
        <taxon>Agaoninae</taxon>
        <taxon>Ceratosolen</taxon>
    </lineage>
</organism>
<dbReference type="InterPro" id="IPR036812">
    <property type="entry name" value="NAD(P)_OxRdtase_dom_sf"/>
</dbReference>
<gene>
    <name evidence="9" type="primary">LOC105364327</name>
</gene>
<dbReference type="Gene3D" id="3.20.20.100">
    <property type="entry name" value="NADP-dependent oxidoreductase domain"/>
    <property type="match status" value="1"/>
</dbReference>
<proteinExistence type="inferred from homology"/>
<dbReference type="InterPro" id="IPR023210">
    <property type="entry name" value="NADP_OxRdtase_dom"/>
</dbReference>
<feature type="binding site" evidence="5">
    <location>
        <position position="113"/>
    </location>
    <ligand>
        <name>substrate</name>
    </ligand>
</feature>
<evidence type="ECO:0000256" key="4">
    <source>
        <dbReference type="PIRSR" id="PIRSR000097-1"/>
    </source>
</evidence>
<sequence length="316" mass="36414">MSKIELATFYNGNKIPMVGLGTWKSKGSAAVDIIKDAIRIGYRHIDTAPIYGNEQEIGEAITSSIQEGVVKREDLFLTSKLWNTQHRCDLVEPALRKTLCDLNVDYIDLYLIHWPFAYEESKEYFPEGPDGKILFGDVDYIDTWKAMEQILEKGLAKNIGVSNFNSKQLTRILDVCKVKPVTNQVECHPYLNQVKLSKFCKSHGIFITAYSPLGSSDRPWAKPGDPNLLEDPKIKEIADKYKKTPAQVILRYQIQQDHIIVPKSASKIRLEENTKLFDFQLTEDDMQLLHTFDRKWRVCPMNSSVKHKDYPFYEEF</sequence>
<evidence type="ECO:0000256" key="6">
    <source>
        <dbReference type="PIRSR" id="PIRSR000097-3"/>
    </source>
</evidence>
<feature type="site" description="Lowers pKa of active site Tyr" evidence="6">
    <location>
        <position position="80"/>
    </location>
</feature>
<dbReference type="SUPFAM" id="SSF51430">
    <property type="entry name" value="NAD(P)-linked oxidoreductase"/>
    <property type="match status" value="1"/>
</dbReference>
<reference evidence="9" key="1">
    <citation type="submission" date="2025-08" db="UniProtKB">
        <authorList>
            <consortium name="RefSeq"/>
        </authorList>
    </citation>
    <scope>IDENTIFICATION</scope>
</reference>
<protein>
    <submittedName>
        <fullName evidence="9">Aldose reductase-like</fullName>
    </submittedName>
</protein>
<dbReference type="GeneID" id="105364327"/>
<dbReference type="Pfam" id="PF00248">
    <property type="entry name" value="Aldo_ket_red"/>
    <property type="match status" value="1"/>
</dbReference>
<evidence type="ECO:0000313" key="8">
    <source>
        <dbReference type="Proteomes" id="UP000695007"/>
    </source>
</evidence>
<feature type="active site" description="Proton donor" evidence="4">
    <location>
        <position position="51"/>
    </location>
</feature>
<name>A0AAJ6YLY2_9HYME</name>
<dbReference type="PRINTS" id="PR00069">
    <property type="entry name" value="ALDKETRDTASE"/>
</dbReference>
<dbReference type="InterPro" id="IPR018170">
    <property type="entry name" value="Aldo/ket_reductase_CS"/>
</dbReference>
<dbReference type="PIRSF" id="PIRSF000097">
    <property type="entry name" value="AKR"/>
    <property type="match status" value="1"/>
</dbReference>
<evidence type="ECO:0000256" key="1">
    <source>
        <dbReference type="ARBA" id="ARBA00007905"/>
    </source>
</evidence>
<evidence type="ECO:0000256" key="3">
    <source>
        <dbReference type="ARBA" id="ARBA00023002"/>
    </source>
</evidence>